<dbReference type="OrthoDB" id="758624at2759"/>
<feature type="region of interest" description="Disordered" evidence="1">
    <location>
        <begin position="277"/>
        <end position="311"/>
    </location>
</feature>
<protein>
    <submittedName>
        <fullName evidence="2">Uncharacterized protein</fullName>
    </submittedName>
</protein>
<organism evidence="2 3">
    <name type="scientific">Capsella rubella</name>
    <dbReference type="NCBI Taxonomy" id="81985"/>
    <lineage>
        <taxon>Eukaryota</taxon>
        <taxon>Viridiplantae</taxon>
        <taxon>Streptophyta</taxon>
        <taxon>Embryophyta</taxon>
        <taxon>Tracheophyta</taxon>
        <taxon>Spermatophyta</taxon>
        <taxon>Magnoliopsida</taxon>
        <taxon>eudicotyledons</taxon>
        <taxon>Gunneridae</taxon>
        <taxon>Pentapetalae</taxon>
        <taxon>rosids</taxon>
        <taxon>malvids</taxon>
        <taxon>Brassicales</taxon>
        <taxon>Brassicaceae</taxon>
        <taxon>Camelineae</taxon>
        <taxon>Capsella</taxon>
    </lineage>
</organism>
<feature type="compositionally biased region" description="Acidic residues" evidence="1">
    <location>
        <begin position="174"/>
        <end position="202"/>
    </location>
</feature>
<dbReference type="KEGG" id="crb:17891216"/>
<reference evidence="3" key="1">
    <citation type="journal article" date="2013" name="Nat. Genet.">
        <title>The Capsella rubella genome and the genomic consequences of rapid mating system evolution.</title>
        <authorList>
            <person name="Slotte T."/>
            <person name="Hazzouri K.M."/>
            <person name="Agren J.A."/>
            <person name="Koenig D."/>
            <person name="Maumus F."/>
            <person name="Guo Y.L."/>
            <person name="Steige K."/>
            <person name="Platts A.E."/>
            <person name="Escobar J.S."/>
            <person name="Newman L.K."/>
            <person name="Wang W."/>
            <person name="Mandakova T."/>
            <person name="Vello E."/>
            <person name="Smith L.M."/>
            <person name="Henz S.R."/>
            <person name="Steffen J."/>
            <person name="Takuno S."/>
            <person name="Brandvain Y."/>
            <person name="Coop G."/>
            <person name="Andolfatto P."/>
            <person name="Hu T.T."/>
            <person name="Blanchette M."/>
            <person name="Clark R.M."/>
            <person name="Quesneville H."/>
            <person name="Nordborg M."/>
            <person name="Gaut B.S."/>
            <person name="Lysak M.A."/>
            <person name="Jenkins J."/>
            <person name="Grimwood J."/>
            <person name="Chapman J."/>
            <person name="Prochnik S."/>
            <person name="Shu S."/>
            <person name="Rokhsar D."/>
            <person name="Schmutz J."/>
            <person name="Weigel D."/>
            <person name="Wright S.I."/>
        </authorList>
    </citation>
    <scope>NUCLEOTIDE SEQUENCE [LARGE SCALE GENOMIC DNA]</scope>
    <source>
        <strain evidence="3">cv. Monte Gargano</strain>
    </source>
</reference>
<feature type="region of interest" description="Disordered" evidence="1">
    <location>
        <begin position="147"/>
        <end position="216"/>
    </location>
</feature>
<accession>R0G963</accession>
<feature type="compositionally biased region" description="Basic residues" evidence="1">
    <location>
        <begin position="277"/>
        <end position="288"/>
    </location>
</feature>
<dbReference type="Pfam" id="PF05340">
    <property type="entry name" value="DUF740"/>
    <property type="match status" value="2"/>
</dbReference>
<feature type="region of interest" description="Disordered" evidence="1">
    <location>
        <begin position="426"/>
        <end position="466"/>
    </location>
</feature>
<sequence length="671" mass="74422">MNPATDPVSVAAAAAALAPPPQPPQPHRLSTSCDRHPEERFTGFCPSCLCERLSVLDQTNNGASSSSRKPPTISAAALKALFKPSGGNSSGNGRVKPGFFPELRRTKSFSASKNNEGFSGVFEPQRRSCDVRTRSSLWNLFSQDEQRNLPNTVSGGEIEVEPRKSSVAEPVLEVNDEGEAESDDEVEEEEEEEEEDYVEAGDFEILNDSGELSRGKSDEIVEEIQEIAETVKPEKTISEEELKPIKDYIDLDSQTKKPSVRRSFWSAASVFSKKLQKWRQNQKMKKRRNAGDHRPGSARLPVEKPIGRQLRDTQSEIADYGFGRRSCDTDPRFSLDAGRFSLDAGRFSVDIGRISVDDPRYSFDEPRASWDGSLIGRTAFPPAARAPPPPSMLSVVEDAAPPVHRHVTRADMQFPVEEPPPPAPVVNQSNGVSDPVIIPGGSIQTRDYYTDSSSRRRKSLDRSSSMRKTAAAVVADMDEPKLSVSSAISIDAYSGSMRDHNNNYAVETTDNGFFREPAMMVGERKVNSNDNNNKKSRRWGKWSILGLIYRKSVNKYEEEEEEEDRYRRLNGGMVERSLSESWPELRNGGGGPRMVRSNSNVSWRSSGGGSQRKVHGLDRNKSSRYSPKNGENGMLKFYLPTMKGSRRMTGAGGGWANSNGHSIARSVMRLY</sequence>
<evidence type="ECO:0000256" key="1">
    <source>
        <dbReference type="SAM" id="MobiDB-lite"/>
    </source>
</evidence>
<evidence type="ECO:0000313" key="2">
    <source>
        <dbReference type="EMBL" id="EOA32192.1"/>
    </source>
</evidence>
<dbReference type="AlphaFoldDB" id="R0G963"/>
<feature type="compositionally biased region" description="Low complexity" evidence="1">
    <location>
        <begin position="595"/>
        <end position="605"/>
    </location>
</feature>
<dbReference type="STRING" id="81985.R0G963"/>
<dbReference type="InterPro" id="IPR008004">
    <property type="entry name" value="OCTOPUS-like"/>
</dbReference>
<dbReference type="GO" id="GO:0005886">
    <property type="term" value="C:plasma membrane"/>
    <property type="evidence" value="ECO:0007669"/>
    <property type="project" value="TreeGrafter"/>
</dbReference>
<keyword evidence="3" id="KW-1185">Reference proteome</keyword>
<dbReference type="PANTHER" id="PTHR31659">
    <property type="entry name" value="PROTEIN: UPF0503-LIKE PROTEIN, PUTATIVE (DUF740)-RELATED"/>
    <property type="match status" value="1"/>
</dbReference>
<name>R0G963_9BRAS</name>
<proteinExistence type="predicted"/>
<dbReference type="Proteomes" id="UP000029121">
    <property type="component" value="Unassembled WGS sequence"/>
</dbReference>
<feature type="region of interest" description="Disordered" evidence="1">
    <location>
        <begin position="1"/>
        <end position="36"/>
    </location>
</feature>
<dbReference type="eggNOG" id="ENOG502QR95">
    <property type="taxonomic scope" value="Eukaryota"/>
</dbReference>
<dbReference type="PANTHER" id="PTHR31659:SF38">
    <property type="entry name" value="PROTEIN OCTOPUS"/>
    <property type="match status" value="1"/>
</dbReference>
<evidence type="ECO:0000313" key="3">
    <source>
        <dbReference type="Proteomes" id="UP000029121"/>
    </source>
</evidence>
<feature type="compositionally biased region" description="Low complexity" evidence="1">
    <location>
        <begin position="1"/>
        <end position="17"/>
    </location>
</feature>
<feature type="region of interest" description="Disordered" evidence="1">
    <location>
        <begin position="582"/>
        <end position="630"/>
    </location>
</feature>
<gene>
    <name evidence="2" type="ORF">CARUB_v10015448mg</name>
</gene>
<feature type="compositionally biased region" description="Basic and acidic residues" evidence="1">
    <location>
        <begin position="289"/>
        <end position="311"/>
    </location>
</feature>
<dbReference type="EMBL" id="KB870807">
    <property type="protein sequence ID" value="EOA32192.1"/>
    <property type="molecule type" value="Genomic_DNA"/>
</dbReference>